<gene>
    <name evidence="1" type="ORF">B1A_05229</name>
</gene>
<name>T1BSL6_9ZZZZ</name>
<protein>
    <submittedName>
        <fullName evidence="1">Type II secretion system protein D</fullName>
    </submittedName>
</protein>
<reference evidence="1" key="1">
    <citation type="submission" date="2013-08" db="EMBL/GenBank/DDBJ databases">
        <authorList>
            <person name="Mendez C."/>
            <person name="Richter M."/>
            <person name="Ferrer M."/>
            <person name="Sanchez J."/>
        </authorList>
    </citation>
    <scope>NUCLEOTIDE SEQUENCE</scope>
</reference>
<sequence>MRLVLPNTAITWGDISPDLPVTRSILPGETRYDALERILRPFGADIVPYPDHILVTRTVSMVFLVPVPNIRNVIMNNVGNGPLADLDSAAA</sequence>
<dbReference type="EMBL" id="AUZX01003810">
    <property type="protein sequence ID" value="EQD72877.1"/>
    <property type="molecule type" value="Genomic_DNA"/>
</dbReference>
<reference evidence="1" key="2">
    <citation type="journal article" date="2014" name="ISME J.">
        <title>Microbial stratification in low pH oxic and suboxic macroscopic growths along an acid mine drainage.</title>
        <authorList>
            <person name="Mendez-Garcia C."/>
            <person name="Mesa V."/>
            <person name="Sprenger R.R."/>
            <person name="Richter M."/>
            <person name="Diez M.S."/>
            <person name="Solano J."/>
            <person name="Bargiela R."/>
            <person name="Golyshina O.V."/>
            <person name="Manteca A."/>
            <person name="Ramos J.L."/>
            <person name="Gallego J.R."/>
            <person name="Llorente I."/>
            <person name="Martins Dos Santos V.A."/>
            <person name="Jensen O.N."/>
            <person name="Pelaez A.I."/>
            <person name="Sanchez J."/>
            <person name="Ferrer M."/>
        </authorList>
    </citation>
    <scope>NUCLEOTIDE SEQUENCE</scope>
</reference>
<accession>T1BSL6</accession>
<organism evidence="1">
    <name type="scientific">mine drainage metagenome</name>
    <dbReference type="NCBI Taxonomy" id="410659"/>
    <lineage>
        <taxon>unclassified sequences</taxon>
        <taxon>metagenomes</taxon>
        <taxon>ecological metagenomes</taxon>
    </lineage>
</organism>
<evidence type="ECO:0000313" key="1">
    <source>
        <dbReference type="EMBL" id="EQD72877.1"/>
    </source>
</evidence>
<dbReference type="AlphaFoldDB" id="T1BSL6"/>
<proteinExistence type="predicted"/>
<comment type="caution">
    <text evidence="1">The sequence shown here is derived from an EMBL/GenBank/DDBJ whole genome shotgun (WGS) entry which is preliminary data.</text>
</comment>